<reference evidence="1 2" key="1">
    <citation type="submission" date="2018-06" db="EMBL/GenBank/DDBJ databases">
        <title>Comparative genomics reveals the genomic features of Rhizophagus irregularis, R. cerebriforme, R. diaphanum and Gigaspora rosea, and their symbiotic lifestyle signature.</title>
        <authorList>
            <person name="Morin E."/>
            <person name="San Clemente H."/>
            <person name="Chen E.C.H."/>
            <person name="De La Providencia I."/>
            <person name="Hainaut M."/>
            <person name="Kuo A."/>
            <person name="Kohler A."/>
            <person name="Murat C."/>
            <person name="Tang N."/>
            <person name="Roy S."/>
            <person name="Loubradou J."/>
            <person name="Henrissat B."/>
            <person name="Grigoriev I.V."/>
            <person name="Corradi N."/>
            <person name="Roux C."/>
            <person name="Martin F.M."/>
        </authorList>
    </citation>
    <scope>NUCLEOTIDE SEQUENCE [LARGE SCALE GENOMIC DNA]</scope>
    <source>
        <strain evidence="1 2">DAOM 194757</strain>
    </source>
</reference>
<keyword evidence="2" id="KW-1185">Reference proteome</keyword>
<comment type="caution">
    <text evidence="1">The sequence shown here is derived from an EMBL/GenBank/DDBJ whole genome shotgun (WGS) entry which is preliminary data.</text>
</comment>
<name>A0A397VG05_9GLOM</name>
<organism evidence="1 2">
    <name type="scientific">Gigaspora rosea</name>
    <dbReference type="NCBI Taxonomy" id="44941"/>
    <lineage>
        <taxon>Eukaryota</taxon>
        <taxon>Fungi</taxon>
        <taxon>Fungi incertae sedis</taxon>
        <taxon>Mucoromycota</taxon>
        <taxon>Glomeromycotina</taxon>
        <taxon>Glomeromycetes</taxon>
        <taxon>Diversisporales</taxon>
        <taxon>Gigasporaceae</taxon>
        <taxon>Gigaspora</taxon>
    </lineage>
</organism>
<dbReference type="OrthoDB" id="2341306at2759"/>
<proteinExistence type="predicted"/>
<evidence type="ECO:0000313" key="1">
    <source>
        <dbReference type="EMBL" id="RIB18803.1"/>
    </source>
</evidence>
<dbReference type="EMBL" id="QKWP01000516">
    <property type="protein sequence ID" value="RIB18803.1"/>
    <property type="molecule type" value="Genomic_DNA"/>
</dbReference>
<evidence type="ECO:0000313" key="2">
    <source>
        <dbReference type="Proteomes" id="UP000266673"/>
    </source>
</evidence>
<dbReference type="Proteomes" id="UP000266673">
    <property type="component" value="Unassembled WGS sequence"/>
</dbReference>
<protein>
    <submittedName>
        <fullName evidence="1">Uncharacterized protein</fullName>
    </submittedName>
</protein>
<sequence>MPVIFENCPDGFVLASGLVEQFREILDGRMKELEEIIDIDVLYKGANLLMAEELYYWWFINGKGFTSQDGEIGPIADINLYISKRPIDVDEKFFLKNYSDNENNETDKVNEEIDQNNNEVNDEFKENKMTPIIMVNLLTRSRLPFTPLSTNEDIQDISFKGLNLKISIAESKILRLILIARIFFIFIIKNISVSVDNKLKESNALIIN</sequence>
<accession>A0A397VG05</accession>
<dbReference type="AlphaFoldDB" id="A0A397VG05"/>
<gene>
    <name evidence="1" type="ORF">C2G38_2183623</name>
</gene>